<dbReference type="STRING" id="266117.Rxyl_1838"/>
<evidence type="ECO:0000259" key="2">
    <source>
        <dbReference type="Pfam" id="PF20586"/>
    </source>
</evidence>
<accession>Q1AUY4</accession>
<dbReference type="EMBL" id="CP000386">
    <property type="protein sequence ID" value="ABG04794.1"/>
    <property type="molecule type" value="Genomic_DNA"/>
</dbReference>
<dbReference type="InterPro" id="IPR046738">
    <property type="entry name" value="DUF6788"/>
</dbReference>
<protein>
    <recommendedName>
        <fullName evidence="2">DUF6788 domain-containing protein</fullName>
    </recommendedName>
</protein>
<evidence type="ECO:0000313" key="3">
    <source>
        <dbReference type="EMBL" id="ABG04794.1"/>
    </source>
</evidence>
<gene>
    <name evidence="3" type="ordered locus">Rxyl_1838</name>
</gene>
<evidence type="ECO:0000256" key="1">
    <source>
        <dbReference type="SAM" id="MobiDB-lite"/>
    </source>
</evidence>
<sequence>MDMEQMIAGLEDLDRAELERLKEALDRRLHKLRQESPAVSGVLEYRPYADGTLQAEVRRYYRKDGSAKEQGPYWYFRYHEGGKQKKLYLGKTDDPEGELARKRAQD</sequence>
<dbReference type="Pfam" id="PF20586">
    <property type="entry name" value="DUF6788"/>
    <property type="match status" value="1"/>
</dbReference>
<organism evidence="3 4">
    <name type="scientific">Rubrobacter xylanophilus (strain DSM 9941 / JCM 11954 / NBRC 16129 / PRD-1)</name>
    <dbReference type="NCBI Taxonomy" id="266117"/>
    <lineage>
        <taxon>Bacteria</taxon>
        <taxon>Bacillati</taxon>
        <taxon>Actinomycetota</taxon>
        <taxon>Rubrobacteria</taxon>
        <taxon>Rubrobacterales</taxon>
        <taxon>Rubrobacteraceae</taxon>
        <taxon>Rubrobacter</taxon>
    </lineage>
</organism>
<feature type="domain" description="DUF6788" evidence="2">
    <location>
        <begin position="23"/>
        <end position="96"/>
    </location>
</feature>
<evidence type="ECO:0000313" key="4">
    <source>
        <dbReference type="Proteomes" id="UP000006637"/>
    </source>
</evidence>
<proteinExistence type="predicted"/>
<feature type="compositionally biased region" description="Basic and acidic residues" evidence="1">
    <location>
        <begin position="91"/>
        <end position="106"/>
    </location>
</feature>
<keyword evidence="4" id="KW-1185">Reference proteome</keyword>
<reference evidence="3 4" key="1">
    <citation type="submission" date="2006-06" db="EMBL/GenBank/DDBJ databases">
        <title>Complete sequence of Rubrobacter xylanophilus DSM 9941.</title>
        <authorList>
            <consortium name="US DOE Joint Genome Institute"/>
            <person name="Copeland A."/>
            <person name="Lucas S."/>
            <person name="Lapidus A."/>
            <person name="Barry K."/>
            <person name="Detter J.C."/>
            <person name="Glavina del Rio T."/>
            <person name="Hammon N."/>
            <person name="Israni S."/>
            <person name="Dalin E."/>
            <person name="Tice H."/>
            <person name="Pitluck S."/>
            <person name="Munk A.C."/>
            <person name="Brettin T."/>
            <person name="Bruce D."/>
            <person name="Han C."/>
            <person name="Tapia R."/>
            <person name="Gilna P."/>
            <person name="Schmutz J."/>
            <person name="Larimer F."/>
            <person name="Land M."/>
            <person name="Hauser L."/>
            <person name="Kyrpides N."/>
            <person name="Lykidis A."/>
            <person name="da Costa M.S."/>
            <person name="Rainey F.A."/>
            <person name="Empadinhas N."/>
            <person name="Jolivet E."/>
            <person name="Battista J.R."/>
            <person name="Richardson P."/>
        </authorList>
    </citation>
    <scope>NUCLEOTIDE SEQUENCE [LARGE SCALE GENOMIC DNA]</scope>
    <source>
        <strain evidence="4">DSM 9941 / NBRC 16129 / PRD-1</strain>
    </source>
</reference>
<feature type="region of interest" description="Disordered" evidence="1">
    <location>
        <begin position="87"/>
        <end position="106"/>
    </location>
</feature>
<dbReference type="KEGG" id="rxy:Rxyl_1838"/>
<dbReference type="HOGENOM" id="CLU_2261755_0_0_11"/>
<dbReference type="AlphaFoldDB" id="Q1AUY4"/>
<name>Q1AUY4_RUBXD</name>
<dbReference type="Proteomes" id="UP000006637">
    <property type="component" value="Chromosome"/>
</dbReference>